<dbReference type="GO" id="GO:0003824">
    <property type="term" value="F:catalytic activity"/>
    <property type="evidence" value="ECO:0007669"/>
    <property type="project" value="UniProtKB-ARBA"/>
</dbReference>
<proteinExistence type="predicted"/>
<dbReference type="Pfam" id="PF13332">
    <property type="entry name" value="Fil_haemagg_2"/>
    <property type="match status" value="1"/>
</dbReference>
<evidence type="ECO:0000256" key="1">
    <source>
        <dbReference type="ARBA" id="ARBA00022656"/>
    </source>
</evidence>
<gene>
    <name evidence="2" type="ORF">HB980_21290</name>
</gene>
<dbReference type="RefSeq" id="WP_346763840.1">
    <property type="nucleotide sequence ID" value="NZ_JAASAN010000024.1"/>
</dbReference>
<dbReference type="InterPro" id="IPR025157">
    <property type="entry name" value="Hemagglutinin_rpt"/>
</dbReference>
<sequence length="47" mass="4914">MPALESGFYSETTVNAGNLINLTSGRDALLQGAQVSGETVKMDVGRD</sequence>
<dbReference type="EMBL" id="JAASAN010000024">
    <property type="protein sequence ID" value="NIL29062.1"/>
    <property type="molecule type" value="Genomic_DNA"/>
</dbReference>
<organism evidence="2 3">
    <name type="scientific">Yersinia massiliensis</name>
    <dbReference type="NCBI Taxonomy" id="419257"/>
    <lineage>
        <taxon>Bacteria</taxon>
        <taxon>Pseudomonadati</taxon>
        <taxon>Pseudomonadota</taxon>
        <taxon>Gammaproteobacteria</taxon>
        <taxon>Enterobacterales</taxon>
        <taxon>Yersiniaceae</taxon>
        <taxon>Yersinia</taxon>
    </lineage>
</organism>
<dbReference type="Proteomes" id="UP000698240">
    <property type="component" value="Unassembled WGS sequence"/>
</dbReference>
<protein>
    <submittedName>
        <fullName evidence="2">Uncharacterized protein</fullName>
    </submittedName>
</protein>
<name>A0AA91B972_9GAMM</name>
<accession>A0AA91B972</accession>
<evidence type="ECO:0000313" key="2">
    <source>
        <dbReference type="EMBL" id="NIL29062.1"/>
    </source>
</evidence>
<dbReference type="GO" id="GO:0090729">
    <property type="term" value="F:toxin activity"/>
    <property type="evidence" value="ECO:0007669"/>
    <property type="project" value="UniProtKB-KW"/>
</dbReference>
<comment type="caution">
    <text evidence="2">The sequence shown here is derived from an EMBL/GenBank/DDBJ whole genome shotgun (WGS) entry which is preliminary data.</text>
</comment>
<reference evidence="2" key="1">
    <citation type="submission" date="2020-03" db="EMBL/GenBank/DDBJ databases">
        <authorList>
            <person name="Kislichkina A."/>
            <person name="Dentovskaya S."/>
            <person name="Shaikhutdinov R."/>
            <person name="Ivanov S."/>
            <person name="Sizova A."/>
            <person name="Solomentsev V."/>
            <person name="Bogun A."/>
        </authorList>
    </citation>
    <scope>NUCLEOTIDE SEQUENCE</scope>
    <source>
        <strain evidence="2">SCPM-O-B-8025</strain>
    </source>
</reference>
<evidence type="ECO:0000313" key="3">
    <source>
        <dbReference type="Proteomes" id="UP000698240"/>
    </source>
</evidence>
<feature type="non-terminal residue" evidence="2">
    <location>
        <position position="47"/>
    </location>
</feature>
<dbReference type="AlphaFoldDB" id="A0AA91B972"/>
<keyword evidence="1" id="KW-0800">Toxin</keyword>